<evidence type="ECO:0000313" key="2">
    <source>
        <dbReference type="EMBL" id="CAF4194569.1"/>
    </source>
</evidence>
<protein>
    <recommendedName>
        <fullName evidence="4">G-protein coupled receptors family 1 profile domain-containing protein</fullName>
    </recommendedName>
</protein>
<reference evidence="2" key="1">
    <citation type="submission" date="2021-02" db="EMBL/GenBank/DDBJ databases">
        <authorList>
            <person name="Nowell W R."/>
        </authorList>
    </citation>
    <scope>NUCLEOTIDE SEQUENCE</scope>
</reference>
<gene>
    <name evidence="2" type="ORF">OXD698_LOCUS40483</name>
</gene>
<evidence type="ECO:0008006" key="4">
    <source>
        <dbReference type="Google" id="ProtNLM"/>
    </source>
</evidence>
<evidence type="ECO:0000256" key="1">
    <source>
        <dbReference type="SAM" id="Phobius"/>
    </source>
</evidence>
<feature type="transmembrane region" description="Helical" evidence="1">
    <location>
        <begin position="248"/>
        <end position="267"/>
    </location>
</feature>
<comment type="caution">
    <text evidence="2">The sequence shown here is derived from an EMBL/GenBank/DDBJ whole genome shotgun (WGS) entry which is preliminary data.</text>
</comment>
<feature type="non-terminal residue" evidence="2">
    <location>
        <position position="303"/>
    </location>
</feature>
<evidence type="ECO:0000313" key="3">
    <source>
        <dbReference type="Proteomes" id="UP000663844"/>
    </source>
</evidence>
<dbReference type="AlphaFoldDB" id="A0A820AYG4"/>
<name>A0A820AYG4_9BILA</name>
<dbReference type="EMBL" id="CAJOAZ010008967">
    <property type="protein sequence ID" value="CAF4194569.1"/>
    <property type="molecule type" value="Genomic_DNA"/>
</dbReference>
<dbReference type="Proteomes" id="UP000663844">
    <property type="component" value="Unassembled WGS sequence"/>
</dbReference>
<feature type="transmembrane region" description="Helical" evidence="1">
    <location>
        <begin position="162"/>
        <end position="184"/>
    </location>
</feature>
<feature type="transmembrane region" description="Helical" evidence="1">
    <location>
        <begin position="52"/>
        <end position="72"/>
    </location>
</feature>
<feature type="transmembrane region" description="Helical" evidence="1">
    <location>
        <begin position="213"/>
        <end position="236"/>
    </location>
</feature>
<proteinExistence type="predicted"/>
<accession>A0A820AYG4</accession>
<keyword evidence="1" id="KW-1133">Transmembrane helix</keyword>
<sequence length="303" mass="34508">MINNQTKINGFILSSVSLGLNTFACLISCIIFLIIMYHLCYNHVKREDKITVVLCGQIYLAILINALMLISMNVRSMLGYLAIVMLGMLYMTFVNQAFYRLIRIVYSQNRWFQSLKLYIMLPIIEIIVVTSILLCVLIPLNGVTYFPNDYFCYPIYTNIPGILSAAVVAYIGPFCCILFIYIYITRFIHQQGNIQTLVIKQRQVRDLLIIRRILIIVSFLLILGIPAMTLIFMFIITGEEYPLLGRIVFLPVSVSEAGLSIALLFCIPQLKNIVLNLRIIRKVMPVNQVVQGTVQMNTIAGTQ</sequence>
<organism evidence="2 3">
    <name type="scientific">Adineta steineri</name>
    <dbReference type="NCBI Taxonomy" id="433720"/>
    <lineage>
        <taxon>Eukaryota</taxon>
        <taxon>Metazoa</taxon>
        <taxon>Spiralia</taxon>
        <taxon>Gnathifera</taxon>
        <taxon>Rotifera</taxon>
        <taxon>Eurotatoria</taxon>
        <taxon>Bdelloidea</taxon>
        <taxon>Adinetida</taxon>
        <taxon>Adinetidae</taxon>
        <taxon>Adineta</taxon>
    </lineage>
</organism>
<feature type="transmembrane region" description="Helical" evidence="1">
    <location>
        <begin position="78"/>
        <end position="98"/>
    </location>
</feature>
<feature type="transmembrane region" description="Helical" evidence="1">
    <location>
        <begin position="20"/>
        <end position="40"/>
    </location>
</feature>
<feature type="transmembrane region" description="Helical" evidence="1">
    <location>
        <begin position="119"/>
        <end position="142"/>
    </location>
</feature>
<keyword evidence="1" id="KW-0472">Membrane</keyword>
<keyword evidence="1" id="KW-0812">Transmembrane</keyword>